<keyword evidence="1 5" id="KW-0597">Phosphoprotein</keyword>
<accession>A0ABU8UC19</accession>
<dbReference type="InterPro" id="IPR001789">
    <property type="entry name" value="Sig_transdc_resp-reg_receiver"/>
</dbReference>
<dbReference type="PANTHER" id="PTHR43214">
    <property type="entry name" value="TWO-COMPONENT RESPONSE REGULATOR"/>
    <property type="match status" value="1"/>
</dbReference>
<evidence type="ECO:0000313" key="8">
    <source>
        <dbReference type="EMBL" id="MEJ8645419.1"/>
    </source>
</evidence>
<dbReference type="PRINTS" id="PR00038">
    <property type="entry name" value="HTHLUXR"/>
</dbReference>
<feature type="modified residue" description="4-aspartylphosphate" evidence="5">
    <location>
        <position position="53"/>
    </location>
</feature>
<gene>
    <name evidence="8" type="ORF">WKI68_37780</name>
</gene>
<feature type="domain" description="HTH luxR-type" evidence="6">
    <location>
        <begin position="149"/>
        <end position="208"/>
    </location>
</feature>
<dbReference type="PROSITE" id="PS50110">
    <property type="entry name" value="RESPONSE_REGULATORY"/>
    <property type="match status" value="1"/>
</dbReference>
<dbReference type="SUPFAM" id="SSF46894">
    <property type="entry name" value="C-terminal effector domain of the bipartite response regulators"/>
    <property type="match status" value="1"/>
</dbReference>
<organism evidence="8 9">
    <name type="scientific">Streptomyces caledonius</name>
    <dbReference type="NCBI Taxonomy" id="3134107"/>
    <lineage>
        <taxon>Bacteria</taxon>
        <taxon>Bacillati</taxon>
        <taxon>Actinomycetota</taxon>
        <taxon>Actinomycetes</taxon>
        <taxon>Kitasatosporales</taxon>
        <taxon>Streptomycetaceae</taxon>
        <taxon>Streptomyces</taxon>
    </lineage>
</organism>
<dbReference type="InterPro" id="IPR000792">
    <property type="entry name" value="Tscrpt_reg_LuxR_C"/>
</dbReference>
<keyword evidence="2" id="KW-0805">Transcription regulation</keyword>
<evidence type="ECO:0000313" key="9">
    <source>
        <dbReference type="Proteomes" id="UP001382904"/>
    </source>
</evidence>
<dbReference type="PROSITE" id="PS50043">
    <property type="entry name" value="HTH_LUXR_2"/>
    <property type="match status" value="1"/>
</dbReference>
<keyword evidence="9" id="KW-1185">Reference proteome</keyword>
<evidence type="ECO:0000256" key="1">
    <source>
        <dbReference type="ARBA" id="ARBA00022553"/>
    </source>
</evidence>
<dbReference type="SUPFAM" id="SSF52172">
    <property type="entry name" value="CheY-like"/>
    <property type="match status" value="1"/>
</dbReference>
<dbReference type="InterPro" id="IPR016032">
    <property type="entry name" value="Sig_transdc_resp-reg_C-effctor"/>
</dbReference>
<dbReference type="Pfam" id="PF00196">
    <property type="entry name" value="GerE"/>
    <property type="match status" value="1"/>
</dbReference>
<dbReference type="Pfam" id="PF00072">
    <property type="entry name" value="Response_reg"/>
    <property type="match status" value="1"/>
</dbReference>
<dbReference type="InterPro" id="IPR011006">
    <property type="entry name" value="CheY-like_superfamily"/>
</dbReference>
<evidence type="ECO:0000259" key="6">
    <source>
        <dbReference type="PROSITE" id="PS50043"/>
    </source>
</evidence>
<dbReference type="PROSITE" id="PS00622">
    <property type="entry name" value="HTH_LUXR_1"/>
    <property type="match status" value="1"/>
</dbReference>
<dbReference type="InterPro" id="IPR039420">
    <property type="entry name" value="WalR-like"/>
</dbReference>
<proteinExistence type="predicted"/>
<dbReference type="Proteomes" id="UP001382904">
    <property type="component" value="Unassembled WGS sequence"/>
</dbReference>
<dbReference type="CDD" id="cd17535">
    <property type="entry name" value="REC_NarL-like"/>
    <property type="match status" value="1"/>
</dbReference>
<reference evidence="8 9" key="1">
    <citation type="submission" date="2024-03" db="EMBL/GenBank/DDBJ databases">
        <title>Novel Streptomyces species of biotechnological and ecological value are a feature of Machair soil.</title>
        <authorList>
            <person name="Prole J.R."/>
            <person name="Goodfellow M."/>
            <person name="Allenby N."/>
            <person name="Ward A.C."/>
        </authorList>
    </citation>
    <scope>NUCLEOTIDE SEQUENCE [LARGE SCALE GENOMIC DNA]</scope>
    <source>
        <strain evidence="8 9">MS1.HAVA.3</strain>
    </source>
</reference>
<dbReference type="EMBL" id="JBBKAM010000004">
    <property type="protein sequence ID" value="MEJ8645419.1"/>
    <property type="molecule type" value="Genomic_DNA"/>
</dbReference>
<keyword evidence="4" id="KW-0804">Transcription</keyword>
<keyword evidence="3" id="KW-0238">DNA-binding</keyword>
<dbReference type="SMART" id="SM00448">
    <property type="entry name" value="REC"/>
    <property type="match status" value="1"/>
</dbReference>
<evidence type="ECO:0000256" key="4">
    <source>
        <dbReference type="ARBA" id="ARBA00023163"/>
    </source>
</evidence>
<dbReference type="Gene3D" id="3.40.50.2300">
    <property type="match status" value="1"/>
</dbReference>
<evidence type="ECO:0000259" key="7">
    <source>
        <dbReference type="PROSITE" id="PS50110"/>
    </source>
</evidence>
<feature type="domain" description="Response regulatory" evidence="7">
    <location>
        <begin position="2"/>
        <end position="127"/>
    </location>
</feature>
<comment type="caution">
    <text evidence="8">The sequence shown here is derived from an EMBL/GenBank/DDBJ whole genome shotgun (WGS) entry which is preliminary data.</text>
</comment>
<name>A0ABU8UC19_9ACTN</name>
<sequence length="231" mass="25406">MRVVVAEDSGLYRDLLVRALLDYGDIEVAGQAATTAELLDLVEQAVPDIVIIDIAMPPTASQAPEGDAGLTAARELRRRHPDLPILALSQYQEVSWAQEIATLDGPVGYQLKGRVEDMDSLVQAIRDVAHGDTRIDQTLVKALLARKRHNDPIDQLSPTERRVLELMAEGFSNTAIAAELSYARQTVEGIITSIYRKLELTALPKDQNGKPVVNGRVLAILAFLRWGRPRP</sequence>
<protein>
    <submittedName>
        <fullName evidence="8">Response regulator transcription factor</fullName>
    </submittedName>
</protein>
<dbReference type="CDD" id="cd06170">
    <property type="entry name" value="LuxR_C_like"/>
    <property type="match status" value="1"/>
</dbReference>
<dbReference type="InterPro" id="IPR058245">
    <property type="entry name" value="NreC/VraR/RcsB-like_REC"/>
</dbReference>
<dbReference type="PANTHER" id="PTHR43214:SF24">
    <property type="entry name" value="TRANSCRIPTIONAL REGULATORY PROTEIN NARL-RELATED"/>
    <property type="match status" value="1"/>
</dbReference>
<evidence type="ECO:0000256" key="3">
    <source>
        <dbReference type="ARBA" id="ARBA00023125"/>
    </source>
</evidence>
<dbReference type="SMART" id="SM00421">
    <property type="entry name" value="HTH_LUXR"/>
    <property type="match status" value="1"/>
</dbReference>
<evidence type="ECO:0000256" key="2">
    <source>
        <dbReference type="ARBA" id="ARBA00023015"/>
    </source>
</evidence>
<evidence type="ECO:0000256" key="5">
    <source>
        <dbReference type="PROSITE-ProRule" id="PRU00169"/>
    </source>
</evidence>